<keyword evidence="2" id="KW-0732">Signal</keyword>
<protein>
    <submittedName>
        <fullName evidence="3">Uncharacterized protein</fullName>
    </submittedName>
</protein>
<organism evidence="3 4">
    <name type="scientific">Nocardia colli</name>
    <dbReference type="NCBI Taxonomy" id="2545717"/>
    <lineage>
        <taxon>Bacteria</taxon>
        <taxon>Bacillati</taxon>
        <taxon>Actinomycetota</taxon>
        <taxon>Actinomycetes</taxon>
        <taxon>Mycobacteriales</taxon>
        <taxon>Nocardiaceae</taxon>
        <taxon>Nocardia</taxon>
    </lineage>
</organism>
<accession>A0A5N0E9E6</accession>
<evidence type="ECO:0000256" key="1">
    <source>
        <dbReference type="SAM" id="MobiDB-lite"/>
    </source>
</evidence>
<gene>
    <name evidence="3" type="ORF">F3087_30000</name>
</gene>
<comment type="caution">
    <text evidence="3">The sequence shown here is derived from an EMBL/GenBank/DDBJ whole genome shotgun (WGS) entry which is preliminary data.</text>
</comment>
<feature type="signal peptide" evidence="2">
    <location>
        <begin position="1"/>
        <end position="33"/>
    </location>
</feature>
<sequence>MLFSTTKSTNSRRMLARVAVAGAIVAVPLTALAIPASADAQIGVPGVTEVRQHHPRHDPNCDFGPFKDWRCNNGPFSDRGHEQDPFWQFRQNRPHGLFGSS</sequence>
<dbReference type="Proteomes" id="UP000323876">
    <property type="component" value="Unassembled WGS sequence"/>
</dbReference>
<proteinExistence type="predicted"/>
<feature type="chain" id="PRO_5024270446" evidence="2">
    <location>
        <begin position="34"/>
        <end position="101"/>
    </location>
</feature>
<evidence type="ECO:0000313" key="3">
    <source>
        <dbReference type="EMBL" id="KAA8885079.1"/>
    </source>
</evidence>
<dbReference type="EMBL" id="VXLC01000016">
    <property type="protein sequence ID" value="KAA8885079.1"/>
    <property type="molecule type" value="Genomic_DNA"/>
</dbReference>
<keyword evidence="4" id="KW-1185">Reference proteome</keyword>
<dbReference type="AlphaFoldDB" id="A0A5N0E9E6"/>
<evidence type="ECO:0000256" key="2">
    <source>
        <dbReference type="SAM" id="SignalP"/>
    </source>
</evidence>
<feature type="region of interest" description="Disordered" evidence="1">
    <location>
        <begin position="80"/>
        <end position="101"/>
    </location>
</feature>
<reference evidence="3 4" key="1">
    <citation type="submission" date="2019-09" db="EMBL/GenBank/DDBJ databases">
        <authorList>
            <person name="Wang X."/>
        </authorList>
    </citation>
    <scope>NUCLEOTIDE SEQUENCE [LARGE SCALE GENOMIC DNA]</scope>
    <source>
        <strain evidence="3 4">CICC 11023</strain>
    </source>
</reference>
<dbReference type="OrthoDB" id="4564686at2"/>
<evidence type="ECO:0000313" key="4">
    <source>
        <dbReference type="Proteomes" id="UP000323876"/>
    </source>
</evidence>
<name>A0A5N0E9E6_9NOCA</name>
<dbReference type="RefSeq" id="WP_150405446.1">
    <property type="nucleotide sequence ID" value="NZ_VXLC01000016.1"/>
</dbReference>